<dbReference type="GO" id="GO:0016705">
    <property type="term" value="F:oxidoreductase activity, acting on paired donors, with incorporation or reduction of molecular oxygen"/>
    <property type="evidence" value="ECO:0007669"/>
    <property type="project" value="UniProtKB-ARBA"/>
</dbReference>
<dbReference type="InterPro" id="IPR036922">
    <property type="entry name" value="Rieske_2Fe-2S_sf"/>
</dbReference>
<name>A0A6J4T9V1_9ACTN</name>
<evidence type="ECO:0000256" key="7">
    <source>
        <dbReference type="SAM" id="Phobius"/>
    </source>
</evidence>
<dbReference type="CDD" id="cd03467">
    <property type="entry name" value="Rieske"/>
    <property type="match status" value="1"/>
</dbReference>
<protein>
    <submittedName>
        <fullName evidence="9">Ferredoxin, 2Fe-2S</fullName>
    </submittedName>
</protein>
<gene>
    <name evidence="9" type="ORF">AVDCRST_MAG30-2870</name>
</gene>
<dbReference type="PRINTS" id="PR00162">
    <property type="entry name" value="RIESKE"/>
</dbReference>
<dbReference type="InterPro" id="IPR005805">
    <property type="entry name" value="Rieske_Fe-S_prot_C"/>
</dbReference>
<feature type="domain" description="Rieske" evidence="8">
    <location>
        <begin position="80"/>
        <end position="176"/>
    </location>
</feature>
<proteinExistence type="predicted"/>
<feature type="transmembrane region" description="Helical" evidence="7">
    <location>
        <begin position="42"/>
        <end position="62"/>
    </location>
</feature>
<dbReference type="EMBL" id="CADCVS010000368">
    <property type="protein sequence ID" value="CAA9517811.1"/>
    <property type="molecule type" value="Genomic_DNA"/>
</dbReference>
<dbReference type="GO" id="GO:0016020">
    <property type="term" value="C:membrane"/>
    <property type="evidence" value="ECO:0007669"/>
    <property type="project" value="InterPro"/>
</dbReference>
<organism evidence="9">
    <name type="scientific">uncultured Solirubrobacteraceae bacterium</name>
    <dbReference type="NCBI Taxonomy" id="1162706"/>
    <lineage>
        <taxon>Bacteria</taxon>
        <taxon>Bacillati</taxon>
        <taxon>Actinomycetota</taxon>
        <taxon>Thermoleophilia</taxon>
        <taxon>Solirubrobacterales</taxon>
        <taxon>Solirubrobacteraceae</taxon>
        <taxon>environmental samples</taxon>
    </lineage>
</organism>
<accession>A0A6J4T9V1</accession>
<evidence type="ECO:0000256" key="1">
    <source>
        <dbReference type="ARBA" id="ARBA00022714"/>
    </source>
</evidence>
<feature type="region of interest" description="Disordered" evidence="6">
    <location>
        <begin position="155"/>
        <end position="180"/>
    </location>
</feature>
<dbReference type="Pfam" id="PF00355">
    <property type="entry name" value="Rieske"/>
    <property type="match status" value="1"/>
</dbReference>
<evidence type="ECO:0000256" key="6">
    <source>
        <dbReference type="SAM" id="MobiDB-lite"/>
    </source>
</evidence>
<dbReference type="GO" id="GO:0004497">
    <property type="term" value="F:monooxygenase activity"/>
    <property type="evidence" value="ECO:0007669"/>
    <property type="project" value="UniProtKB-ARBA"/>
</dbReference>
<evidence type="ECO:0000256" key="5">
    <source>
        <dbReference type="ARBA" id="ARBA00023157"/>
    </source>
</evidence>
<dbReference type="InterPro" id="IPR017941">
    <property type="entry name" value="Rieske_2Fe-2S"/>
</dbReference>
<evidence type="ECO:0000256" key="2">
    <source>
        <dbReference type="ARBA" id="ARBA00022723"/>
    </source>
</evidence>
<keyword evidence="3" id="KW-0408">Iron</keyword>
<keyword evidence="7" id="KW-0472">Membrane</keyword>
<dbReference type="PANTHER" id="PTHR21266">
    <property type="entry name" value="IRON-SULFUR DOMAIN CONTAINING PROTEIN"/>
    <property type="match status" value="1"/>
</dbReference>
<dbReference type="InterPro" id="IPR050584">
    <property type="entry name" value="Cholesterol_7-desaturase"/>
</dbReference>
<dbReference type="PROSITE" id="PS51296">
    <property type="entry name" value="RIESKE"/>
    <property type="match status" value="1"/>
</dbReference>
<keyword evidence="1" id="KW-0001">2Fe-2S</keyword>
<keyword evidence="2" id="KW-0479">Metal-binding</keyword>
<evidence type="ECO:0000313" key="9">
    <source>
        <dbReference type="EMBL" id="CAA9517811.1"/>
    </source>
</evidence>
<dbReference type="AlphaFoldDB" id="A0A6J4T9V1"/>
<sequence>MGDRGARRVGLLHAATNSVALSLYTASLLARRRGDRGRGVALGLAGAGVLTAGGFLGGHLSYAQGVGVDQTTFDPGPTEWTAAADSSEVLGWEPVAKVVEDTPVLLFRDGPEIHAIHDRCSHRGCSLATGTVEGGIVECPCHGSRFDLRDGQIVRGPATTPQPSFETREREGRVEVKRRG</sequence>
<dbReference type="SUPFAM" id="SSF50022">
    <property type="entry name" value="ISP domain"/>
    <property type="match status" value="1"/>
</dbReference>
<evidence type="ECO:0000256" key="4">
    <source>
        <dbReference type="ARBA" id="ARBA00023014"/>
    </source>
</evidence>
<dbReference type="GO" id="GO:0051537">
    <property type="term" value="F:2 iron, 2 sulfur cluster binding"/>
    <property type="evidence" value="ECO:0007669"/>
    <property type="project" value="UniProtKB-KW"/>
</dbReference>
<dbReference type="PANTHER" id="PTHR21266:SF57">
    <property type="entry name" value="3-CHLOROBENZOATE-3,4-DIOXYGENASE"/>
    <property type="match status" value="1"/>
</dbReference>
<dbReference type="Gene3D" id="2.102.10.10">
    <property type="entry name" value="Rieske [2Fe-2S] iron-sulphur domain"/>
    <property type="match status" value="1"/>
</dbReference>
<keyword evidence="7" id="KW-0812">Transmembrane</keyword>
<evidence type="ECO:0000259" key="8">
    <source>
        <dbReference type="PROSITE" id="PS51296"/>
    </source>
</evidence>
<dbReference type="GO" id="GO:0046872">
    <property type="term" value="F:metal ion binding"/>
    <property type="evidence" value="ECO:0007669"/>
    <property type="project" value="UniProtKB-KW"/>
</dbReference>
<feature type="compositionally biased region" description="Basic and acidic residues" evidence="6">
    <location>
        <begin position="166"/>
        <end position="180"/>
    </location>
</feature>
<keyword evidence="4" id="KW-0411">Iron-sulfur</keyword>
<evidence type="ECO:0000256" key="3">
    <source>
        <dbReference type="ARBA" id="ARBA00023004"/>
    </source>
</evidence>
<keyword evidence="7" id="KW-1133">Transmembrane helix</keyword>
<keyword evidence="5" id="KW-1015">Disulfide bond</keyword>
<reference evidence="9" key="1">
    <citation type="submission" date="2020-02" db="EMBL/GenBank/DDBJ databases">
        <authorList>
            <person name="Meier V. D."/>
        </authorList>
    </citation>
    <scope>NUCLEOTIDE SEQUENCE</scope>
    <source>
        <strain evidence="9">AVDCRST_MAG30</strain>
    </source>
</reference>